<evidence type="ECO:0008006" key="5">
    <source>
        <dbReference type="Google" id="ProtNLM"/>
    </source>
</evidence>
<comment type="caution">
    <text evidence="3">The sequence shown here is derived from an EMBL/GenBank/DDBJ whole genome shotgun (WGS) entry which is preliminary data.</text>
</comment>
<evidence type="ECO:0000256" key="2">
    <source>
        <dbReference type="SAM" id="Phobius"/>
    </source>
</evidence>
<dbReference type="AlphaFoldDB" id="E1IBZ5"/>
<sequence>MAGFLATFIDLLFNALLFAILGRVLISWVDPMGNMRITQILREITEPILAPLRSVLPPVGMFDLSPIVAMLLLQILHTMLLRAI</sequence>
<name>E1IBZ5_9CHLR</name>
<dbReference type="GO" id="GO:0016020">
    <property type="term" value="C:membrane"/>
    <property type="evidence" value="ECO:0007669"/>
    <property type="project" value="InterPro"/>
</dbReference>
<gene>
    <name evidence="3" type="ORF">OSCT_0846</name>
</gene>
<feature type="transmembrane region" description="Helical" evidence="2">
    <location>
        <begin position="7"/>
        <end position="26"/>
    </location>
</feature>
<dbReference type="OrthoDB" id="47652at2"/>
<keyword evidence="2" id="KW-0472">Membrane</keyword>
<evidence type="ECO:0000256" key="1">
    <source>
        <dbReference type="ARBA" id="ARBA00010894"/>
    </source>
</evidence>
<evidence type="ECO:0000313" key="4">
    <source>
        <dbReference type="Proteomes" id="UP000054010"/>
    </source>
</evidence>
<dbReference type="InterPro" id="IPR003425">
    <property type="entry name" value="CCB3/YggT"/>
</dbReference>
<keyword evidence="4" id="KW-1185">Reference proteome</keyword>
<dbReference type="eggNOG" id="COG0762">
    <property type="taxonomic scope" value="Bacteria"/>
</dbReference>
<accession>E1IBZ5</accession>
<dbReference type="PANTHER" id="PTHR33219:SF14">
    <property type="entry name" value="PROTEIN COFACTOR ASSEMBLY OF COMPLEX C SUBUNIT B CCB3, CHLOROPLASTIC-RELATED"/>
    <property type="match status" value="1"/>
</dbReference>
<dbReference type="Proteomes" id="UP000054010">
    <property type="component" value="Unassembled WGS sequence"/>
</dbReference>
<proteinExistence type="inferred from homology"/>
<protein>
    <recommendedName>
        <fullName evidence="5">YGGT family protein</fullName>
    </recommendedName>
</protein>
<comment type="similarity">
    <text evidence="1">Belongs to the YggT family.</text>
</comment>
<dbReference type="EMBL" id="ADVR01000018">
    <property type="protein sequence ID" value="EFO81257.1"/>
    <property type="molecule type" value="Genomic_DNA"/>
</dbReference>
<evidence type="ECO:0000313" key="3">
    <source>
        <dbReference type="EMBL" id="EFO81257.1"/>
    </source>
</evidence>
<dbReference type="HOGENOM" id="CLU_136788_1_1_0"/>
<dbReference type="PANTHER" id="PTHR33219">
    <property type="entry name" value="YLMG HOMOLOG PROTEIN 2, CHLOROPLASTIC"/>
    <property type="match status" value="1"/>
</dbReference>
<keyword evidence="2" id="KW-0812">Transmembrane</keyword>
<dbReference type="STRING" id="765420.OSCT_0846"/>
<reference evidence="3 4" key="1">
    <citation type="journal article" date="2011" name="J. Bacteriol.">
        <title>Draft genome sequence of the anoxygenic filamentous phototrophic bacterium Oscillochloris trichoides subsp. DG-6.</title>
        <authorList>
            <person name="Kuznetsov B.B."/>
            <person name="Ivanovsky R.N."/>
            <person name="Keppen O.I."/>
            <person name="Sukhacheva M.V."/>
            <person name="Bumazhkin B.K."/>
            <person name="Patutina E.O."/>
            <person name="Beletsky A.V."/>
            <person name="Mardanov A.V."/>
            <person name="Baslerov R.V."/>
            <person name="Panteleeva A.N."/>
            <person name="Kolganova T.V."/>
            <person name="Ravin N.V."/>
            <person name="Skryabin K.G."/>
        </authorList>
    </citation>
    <scope>NUCLEOTIDE SEQUENCE [LARGE SCALE GENOMIC DNA]</scope>
    <source>
        <strain evidence="3 4">DG-6</strain>
    </source>
</reference>
<dbReference type="Pfam" id="PF02325">
    <property type="entry name" value="CCB3_YggT"/>
    <property type="match status" value="1"/>
</dbReference>
<organism evidence="3 4">
    <name type="scientific">Oscillochloris trichoides DG-6</name>
    <dbReference type="NCBI Taxonomy" id="765420"/>
    <lineage>
        <taxon>Bacteria</taxon>
        <taxon>Bacillati</taxon>
        <taxon>Chloroflexota</taxon>
        <taxon>Chloroflexia</taxon>
        <taxon>Chloroflexales</taxon>
        <taxon>Chloroflexineae</taxon>
        <taxon>Oscillochloridaceae</taxon>
        <taxon>Oscillochloris</taxon>
    </lineage>
</organism>
<keyword evidence="2" id="KW-1133">Transmembrane helix</keyword>